<dbReference type="AlphaFoldDB" id="A0AAV2FXP1"/>
<dbReference type="InterPro" id="IPR015300">
    <property type="entry name" value="DNA-bd_pseudobarrel_sf"/>
</dbReference>
<evidence type="ECO:0000256" key="5">
    <source>
        <dbReference type="ARBA" id="ARBA00023242"/>
    </source>
</evidence>
<keyword evidence="9" id="KW-1185">Reference proteome</keyword>
<dbReference type="PROSITE" id="PS50863">
    <property type="entry name" value="B3"/>
    <property type="match status" value="2"/>
</dbReference>
<protein>
    <recommendedName>
        <fullName evidence="7">TF-B3 domain-containing protein</fullName>
    </recommendedName>
</protein>
<dbReference type="CDD" id="cd10017">
    <property type="entry name" value="B3_DNA"/>
    <property type="match status" value="2"/>
</dbReference>
<evidence type="ECO:0000256" key="4">
    <source>
        <dbReference type="ARBA" id="ARBA00023163"/>
    </source>
</evidence>
<dbReference type="InterPro" id="IPR003340">
    <property type="entry name" value="B3_DNA-bd"/>
</dbReference>
<keyword evidence="3" id="KW-0238">DNA-binding</keyword>
<dbReference type="Proteomes" id="UP001497516">
    <property type="component" value="Chromosome 7"/>
</dbReference>
<keyword evidence="4" id="KW-0804">Transcription</keyword>
<reference evidence="8 9" key="1">
    <citation type="submission" date="2024-04" db="EMBL/GenBank/DDBJ databases">
        <authorList>
            <person name="Fracassetti M."/>
        </authorList>
    </citation>
    <scope>NUCLEOTIDE SEQUENCE [LARGE SCALE GENOMIC DNA]</scope>
</reference>
<evidence type="ECO:0000313" key="9">
    <source>
        <dbReference type="Proteomes" id="UP001497516"/>
    </source>
</evidence>
<dbReference type="Gene3D" id="2.40.330.10">
    <property type="entry name" value="DNA-binding pseudobarrel domain"/>
    <property type="match status" value="2"/>
</dbReference>
<dbReference type="SUPFAM" id="SSF101936">
    <property type="entry name" value="DNA-binding pseudobarrel domain"/>
    <property type="match status" value="2"/>
</dbReference>
<dbReference type="InterPro" id="IPR050655">
    <property type="entry name" value="Plant_B3_domain"/>
</dbReference>
<evidence type="ECO:0000256" key="3">
    <source>
        <dbReference type="ARBA" id="ARBA00023125"/>
    </source>
</evidence>
<dbReference type="Pfam" id="PF02362">
    <property type="entry name" value="B3"/>
    <property type="match status" value="1"/>
</dbReference>
<dbReference type="PANTHER" id="PTHR31920:SF132">
    <property type="entry name" value="TF-B3 DOMAIN-CONTAINING PROTEIN"/>
    <property type="match status" value="1"/>
</dbReference>
<dbReference type="GO" id="GO:0005634">
    <property type="term" value="C:nucleus"/>
    <property type="evidence" value="ECO:0007669"/>
    <property type="project" value="UniProtKB-SubCell"/>
</dbReference>
<evidence type="ECO:0000256" key="1">
    <source>
        <dbReference type="ARBA" id="ARBA00004123"/>
    </source>
</evidence>
<feature type="domain" description="TF-B3" evidence="7">
    <location>
        <begin position="1"/>
        <end position="70"/>
    </location>
</feature>
<evidence type="ECO:0000259" key="7">
    <source>
        <dbReference type="PROSITE" id="PS50863"/>
    </source>
</evidence>
<accession>A0AAV2FXP1</accession>
<sequence>MELSGTATVVSPASGGDWEIRVKKVSEEDIFLEKDWGEFMEAHAIGVWYLVVFEYLGDSMFRVVQIFDRTTRACLHGSGDEHSTDNNNNQQQQEAEAEKEEEQTHLINEPEGDEMEAVISTLGTKGAHVIETISSKTSAASGILTSESNRLLEECKQASKSLFPGFYNRVVTSGSEGEDELLGELWDGGRGKWKVQIYANSSRCVHLRKGWCEFYRDNSLKEGDICLFELIGAKPVVLKASIFCVSPQ</sequence>
<feature type="domain" description="TF-B3" evidence="7">
    <location>
        <begin position="192"/>
        <end position="246"/>
    </location>
</feature>
<keyword evidence="2" id="KW-0805">Transcription regulation</keyword>
<dbReference type="GO" id="GO:0003677">
    <property type="term" value="F:DNA binding"/>
    <property type="evidence" value="ECO:0007669"/>
    <property type="project" value="UniProtKB-KW"/>
</dbReference>
<evidence type="ECO:0000313" key="8">
    <source>
        <dbReference type="EMBL" id="CAL1402403.1"/>
    </source>
</evidence>
<dbReference type="PANTHER" id="PTHR31920">
    <property type="entry name" value="B3 DOMAIN-CONTAINING"/>
    <property type="match status" value="1"/>
</dbReference>
<gene>
    <name evidence="8" type="ORF">LTRI10_LOCUS42409</name>
</gene>
<keyword evidence="5" id="KW-0539">Nucleus</keyword>
<evidence type="ECO:0000256" key="6">
    <source>
        <dbReference type="SAM" id="MobiDB-lite"/>
    </source>
</evidence>
<evidence type="ECO:0000256" key="2">
    <source>
        <dbReference type="ARBA" id="ARBA00023015"/>
    </source>
</evidence>
<feature type="region of interest" description="Disordered" evidence="6">
    <location>
        <begin position="77"/>
        <end position="107"/>
    </location>
</feature>
<name>A0AAV2FXP1_9ROSI</name>
<comment type="subcellular location">
    <subcellularLocation>
        <location evidence="1">Nucleus</location>
    </subcellularLocation>
</comment>
<proteinExistence type="predicted"/>
<dbReference type="EMBL" id="OZ034820">
    <property type="protein sequence ID" value="CAL1402403.1"/>
    <property type="molecule type" value="Genomic_DNA"/>
</dbReference>
<organism evidence="8 9">
    <name type="scientific">Linum trigynum</name>
    <dbReference type="NCBI Taxonomy" id="586398"/>
    <lineage>
        <taxon>Eukaryota</taxon>
        <taxon>Viridiplantae</taxon>
        <taxon>Streptophyta</taxon>
        <taxon>Embryophyta</taxon>
        <taxon>Tracheophyta</taxon>
        <taxon>Spermatophyta</taxon>
        <taxon>Magnoliopsida</taxon>
        <taxon>eudicotyledons</taxon>
        <taxon>Gunneridae</taxon>
        <taxon>Pentapetalae</taxon>
        <taxon>rosids</taxon>
        <taxon>fabids</taxon>
        <taxon>Malpighiales</taxon>
        <taxon>Linaceae</taxon>
        <taxon>Linum</taxon>
    </lineage>
</organism>